<evidence type="ECO:0000256" key="5">
    <source>
        <dbReference type="RuleBase" id="RU000660"/>
    </source>
</evidence>
<dbReference type="PROSITE" id="PS01167">
    <property type="entry name" value="RIBOSOMAL_L17"/>
    <property type="match status" value="1"/>
</dbReference>
<dbReference type="PANTHER" id="PTHR14413:SF16">
    <property type="entry name" value="LARGE RIBOSOMAL SUBUNIT PROTEIN BL17M"/>
    <property type="match status" value="1"/>
</dbReference>
<evidence type="ECO:0000313" key="8">
    <source>
        <dbReference type="Proteomes" id="UP000622017"/>
    </source>
</evidence>
<gene>
    <name evidence="4 7" type="primary">rplQ</name>
    <name evidence="7" type="ORF">H8B15_13880</name>
</gene>
<comment type="caution">
    <text evidence="7">The sequence shown here is derived from an EMBL/GenBank/DDBJ whole genome shotgun (WGS) entry which is preliminary data.</text>
</comment>
<name>A0ABR7MLR5_9BACT</name>
<evidence type="ECO:0000256" key="1">
    <source>
        <dbReference type="ARBA" id="ARBA00008777"/>
    </source>
</evidence>
<evidence type="ECO:0000256" key="2">
    <source>
        <dbReference type="ARBA" id="ARBA00022980"/>
    </source>
</evidence>
<dbReference type="PANTHER" id="PTHR14413">
    <property type="entry name" value="RIBOSOMAL PROTEIN L17"/>
    <property type="match status" value="1"/>
</dbReference>
<dbReference type="NCBIfam" id="TIGR00059">
    <property type="entry name" value="L17"/>
    <property type="match status" value="1"/>
</dbReference>
<evidence type="ECO:0000256" key="3">
    <source>
        <dbReference type="ARBA" id="ARBA00023274"/>
    </source>
</evidence>
<proteinExistence type="inferred from homology"/>
<reference evidence="7 8" key="1">
    <citation type="submission" date="2020-08" db="EMBL/GenBank/DDBJ databases">
        <title>Hymenobacter sp.</title>
        <authorList>
            <person name="Kim M.K."/>
        </authorList>
    </citation>
    <scope>NUCLEOTIDE SEQUENCE [LARGE SCALE GENOMIC DNA]</scope>
    <source>
        <strain evidence="7 8">BT507</strain>
    </source>
</reference>
<protein>
    <recommendedName>
        <fullName evidence="4">Large ribosomal subunit protein bL17</fullName>
    </recommendedName>
</protein>
<dbReference type="Pfam" id="PF01196">
    <property type="entry name" value="Ribosomal_L17"/>
    <property type="match status" value="1"/>
</dbReference>
<dbReference type="EMBL" id="JACSCY010000011">
    <property type="protein sequence ID" value="MBC6612017.1"/>
    <property type="molecule type" value="Genomic_DNA"/>
</dbReference>
<evidence type="ECO:0000256" key="4">
    <source>
        <dbReference type="HAMAP-Rule" id="MF_01368"/>
    </source>
</evidence>
<feature type="region of interest" description="Disordered" evidence="6">
    <location>
        <begin position="129"/>
        <end position="199"/>
    </location>
</feature>
<dbReference type="SUPFAM" id="SSF64263">
    <property type="entry name" value="Prokaryotic ribosomal protein L17"/>
    <property type="match status" value="1"/>
</dbReference>
<accession>A0ABR7MLR5</accession>
<organism evidence="7 8">
    <name type="scientific">Hymenobacter citatus</name>
    <dbReference type="NCBI Taxonomy" id="2763506"/>
    <lineage>
        <taxon>Bacteria</taxon>
        <taxon>Pseudomonadati</taxon>
        <taxon>Bacteroidota</taxon>
        <taxon>Cytophagia</taxon>
        <taxon>Cytophagales</taxon>
        <taxon>Hymenobacteraceae</taxon>
        <taxon>Hymenobacter</taxon>
    </lineage>
</organism>
<comment type="subunit">
    <text evidence="4">Part of the 50S ribosomal subunit. Contacts protein L32.</text>
</comment>
<keyword evidence="3 4" id="KW-0687">Ribonucleoprotein</keyword>
<dbReference type="Gene3D" id="3.90.1030.10">
    <property type="entry name" value="Ribosomal protein L17"/>
    <property type="match status" value="1"/>
</dbReference>
<dbReference type="HAMAP" id="MF_01368">
    <property type="entry name" value="Ribosomal_bL17"/>
    <property type="match status" value="1"/>
</dbReference>
<dbReference type="InterPro" id="IPR036373">
    <property type="entry name" value="Ribosomal_bL17_sf"/>
</dbReference>
<dbReference type="GO" id="GO:0005840">
    <property type="term" value="C:ribosome"/>
    <property type="evidence" value="ECO:0007669"/>
    <property type="project" value="UniProtKB-KW"/>
</dbReference>
<comment type="similarity">
    <text evidence="1 4 5">Belongs to the bacterial ribosomal protein bL17 family.</text>
</comment>
<dbReference type="Proteomes" id="UP000622017">
    <property type="component" value="Unassembled WGS sequence"/>
</dbReference>
<feature type="compositionally biased region" description="Basic residues" evidence="6">
    <location>
        <begin position="135"/>
        <end position="144"/>
    </location>
</feature>
<dbReference type="InterPro" id="IPR000456">
    <property type="entry name" value="Ribosomal_bL17"/>
</dbReference>
<sequence>MRHGKSINHLGRTTSHRNAMLSNMAISLIQYKRLTTTVAKAKALRQFVEPLITKAKNDTTHSRRTVFATLQNKEALKELFGDVAAKIADRPGGYTRIIKLSQNRLGDNAEVCIIELVDYNETLLEAKNAGEAKTTTRRSRRGGKKATDATTTSATEVSGEAIASNATVEVSAPEDTPTTTVQEGESREEAQERDEEAAS</sequence>
<dbReference type="RefSeq" id="WP_187320291.1">
    <property type="nucleotide sequence ID" value="NZ_JACSCY010000011.1"/>
</dbReference>
<keyword evidence="8" id="KW-1185">Reference proteome</keyword>
<evidence type="ECO:0000256" key="6">
    <source>
        <dbReference type="SAM" id="MobiDB-lite"/>
    </source>
</evidence>
<evidence type="ECO:0000313" key="7">
    <source>
        <dbReference type="EMBL" id="MBC6612017.1"/>
    </source>
</evidence>
<dbReference type="InterPro" id="IPR047859">
    <property type="entry name" value="Ribosomal_bL17_CS"/>
</dbReference>
<keyword evidence="2 4" id="KW-0689">Ribosomal protein</keyword>